<protein>
    <submittedName>
        <fullName evidence="1">Uncharacterized protein</fullName>
    </submittedName>
</protein>
<sequence>MASIVISCSAAVPGFRFNKSPIAAGVVTMRPRRVVVVRAESQGNRRTERNDWMRKDVALRACFVL</sequence>
<gene>
    <name evidence="1" type="ORF">WN944_015685</name>
</gene>
<dbReference type="Proteomes" id="UP001428341">
    <property type="component" value="Unassembled WGS sequence"/>
</dbReference>
<comment type="caution">
    <text evidence="1">The sequence shown here is derived from an EMBL/GenBank/DDBJ whole genome shotgun (WGS) entry which is preliminary data.</text>
</comment>
<evidence type="ECO:0000313" key="1">
    <source>
        <dbReference type="EMBL" id="KAK9200487.1"/>
    </source>
</evidence>
<dbReference type="AlphaFoldDB" id="A0AAP0MAA0"/>
<evidence type="ECO:0000313" key="2">
    <source>
        <dbReference type="Proteomes" id="UP001428341"/>
    </source>
</evidence>
<name>A0AAP0MAA0_9ROSI</name>
<keyword evidence="2" id="KW-1185">Reference proteome</keyword>
<dbReference type="EMBL" id="JBCGBO010000005">
    <property type="protein sequence ID" value="KAK9200487.1"/>
    <property type="molecule type" value="Genomic_DNA"/>
</dbReference>
<accession>A0AAP0MAA0</accession>
<organism evidence="1 2">
    <name type="scientific">Citrus x changshan-huyou</name>
    <dbReference type="NCBI Taxonomy" id="2935761"/>
    <lineage>
        <taxon>Eukaryota</taxon>
        <taxon>Viridiplantae</taxon>
        <taxon>Streptophyta</taxon>
        <taxon>Embryophyta</taxon>
        <taxon>Tracheophyta</taxon>
        <taxon>Spermatophyta</taxon>
        <taxon>Magnoliopsida</taxon>
        <taxon>eudicotyledons</taxon>
        <taxon>Gunneridae</taxon>
        <taxon>Pentapetalae</taxon>
        <taxon>rosids</taxon>
        <taxon>malvids</taxon>
        <taxon>Sapindales</taxon>
        <taxon>Rutaceae</taxon>
        <taxon>Aurantioideae</taxon>
        <taxon>Citrus</taxon>
    </lineage>
</organism>
<reference evidence="1 2" key="1">
    <citation type="submission" date="2024-05" db="EMBL/GenBank/DDBJ databases">
        <title>Haplotype-resolved chromosome-level genome assembly of Huyou (Citrus changshanensis).</title>
        <authorList>
            <person name="Miao C."/>
            <person name="Chen W."/>
            <person name="Wu Y."/>
            <person name="Wang L."/>
            <person name="Zhao S."/>
            <person name="Grierson D."/>
            <person name="Xu C."/>
            <person name="Chen K."/>
        </authorList>
    </citation>
    <scope>NUCLEOTIDE SEQUENCE [LARGE SCALE GENOMIC DNA]</scope>
    <source>
        <strain evidence="1">01-14</strain>
        <tissue evidence="1">Leaf</tissue>
    </source>
</reference>
<proteinExistence type="predicted"/>